<gene>
    <name evidence="1" type="ORF">GCM10007852_02120</name>
</gene>
<comment type="caution">
    <text evidence="1">The sequence shown here is derived from an EMBL/GenBank/DDBJ whole genome shotgun (WGS) entry which is preliminary data.</text>
</comment>
<accession>A0AA37WI26</accession>
<evidence type="ECO:0000313" key="1">
    <source>
        <dbReference type="EMBL" id="GLR69304.1"/>
    </source>
</evidence>
<dbReference type="EMBL" id="BSOT01000002">
    <property type="protein sequence ID" value="GLR69304.1"/>
    <property type="molecule type" value="Genomic_DNA"/>
</dbReference>
<dbReference type="GO" id="GO:0051213">
    <property type="term" value="F:dioxygenase activity"/>
    <property type="evidence" value="ECO:0007669"/>
    <property type="project" value="InterPro"/>
</dbReference>
<dbReference type="AlphaFoldDB" id="A0AA37WI26"/>
<evidence type="ECO:0008006" key="3">
    <source>
        <dbReference type="Google" id="ProtNLM"/>
    </source>
</evidence>
<dbReference type="InterPro" id="IPR018724">
    <property type="entry name" value="2OG-Fe_dioxygenase"/>
</dbReference>
<dbReference type="RefSeq" id="WP_284215635.1">
    <property type="nucleotide sequence ID" value="NZ_BSOT01000002.1"/>
</dbReference>
<keyword evidence="2" id="KW-1185">Reference proteome</keyword>
<dbReference type="Pfam" id="PF10014">
    <property type="entry name" value="2OG-Fe_Oxy_2"/>
    <property type="match status" value="1"/>
</dbReference>
<proteinExistence type="predicted"/>
<evidence type="ECO:0000313" key="2">
    <source>
        <dbReference type="Proteomes" id="UP001156601"/>
    </source>
</evidence>
<reference evidence="1" key="2">
    <citation type="submission" date="2023-01" db="EMBL/GenBank/DDBJ databases">
        <title>Draft genome sequence of Agaribacter marinus strain NBRC 110023.</title>
        <authorList>
            <person name="Sun Q."/>
            <person name="Mori K."/>
        </authorList>
    </citation>
    <scope>NUCLEOTIDE SEQUENCE</scope>
    <source>
        <strain evidence="1">NBRC 110023</strain>
    </source>
</reference>
<dbReference type="Proteomes" id="UP001156601">
    <property type="component" value="Unassembled WGS sequence"/>
</dbReference>
<protein>
    <recommendedName>
        <fullName evidence="3">2OG-Fe dioxygenase family protein</fullName>
    </recommendedName>
</protein>
<reference evidence="1" key="1">
    <citation type="journal article" date="2014" name="Int. J. Syst. Evol. Microbiol.">
        <title>Complete genome sequence of Corynebacterium casei LMG S-19264T (=DSM 44701T), isolated from a smear-ripened cheese.</title>
        <authorList>
            <consortium name="US DOE Joint Genome Institute (JGI-PGF)"/>
            <person name="Walter F."/>
            <person name="Albersmeier A."/>
            <person name="Kalinowski J."/>
            <person name="Ruckert C."/>
        </authorList>
    </citation>
    <scope>NUCLEOTIDE SEQUENCE</scope>
    <source>
        <strain evidence="1">NBRC 110023</strain>
    </source>
</reference>
<sequence>MMTSQHVPSLPHEPYPLILAHALDPAFIKQLTVHFENLKPDEFNSADKQANKEKGVWGRHRAYGEISCVEDKYIQLPPRPFTQSQDINQANGGVNRWFPELDAALVADDVFVHLVKHFHRHMLDGQPGVLGIHFIRTNCVGGEGAPAPEGPHRDGFDKVGMLTVNRHNISGGRTQLLPQLQEGDPKCDEVLLDSVLEESQVLIINDEHYRHSVTAITADDPKQKAFRDVIVVTSSFKDLL</sequence>
<dbReference type="Gene3D" id="2.60.120.620">
    <property type="entry name" value="q2cbj1_9rhob like domain"/>
    <property type="match status" value="1"/>
</dbReference>
<name>A0AA37WI26_9ALTE</name>
<organism evidence="1 2">
    <name type="scientific">Agaribacter marinus</name>
    <dbReference type="NCBI Taxonomy" id="1431249"/>
    <lineage>
        <taxon>Bacteria</taxon>
        <taxon>Pseudomonadati</taxon>
        <taxon>Pseudomonadota</taxon>
        <taxon>Gammaproteobacteria</taxon>
        <taxon>Alteromonadales</taxon>
        <taxon>Alteromonadaceae</taxon>
        <taxon>Agaribacter</taxon>
    </lineage>
</organism>